<organism evidence="2 3">
    <name type="scientific">Flavobacterium micromati</name>
    <dbReference type="NCBI Taxonomy" id="229205"/>
    <lineage>
        <taxon>Bacteria</taxon>
        <taxon>Pseudomonadati</taxon>
        <taxon>Bacteroidota</taxon>
        <taxon>Flavobacteriia</taxon>
        <taxon>Flavobacteriales</taxon>
        <taxon>Flavobacteriaceae</taxon>
        <taxon>Flavobacterium</taxon>
    </lineage>
</organism>
<accession>A0A1M5P996</accession>
<evidence type="ECO:0000313" key="2">
    <source>
        <dbReference type="EMBL" id="SHG98267.1"/>
    </source>
</evidence>
<dbReference type="EMBL" id="FQWF01000012">
    <property type="protein sequence ID" value="SHG98267.1"/>
    <property type="molecule type" value="Genomic_DNA"/>
</dbReference>
<dbReference type="AlphaFoldDB" id="A0A1M5P996"/>
<dbReference type="Proteomes" id="UP000184020">
    <property type="component" value="Unassembled WGS sequence"/>
</dbReference>
<feature type="chain" id="PRO_5009912871" description="Lipoprotein" evidence="1">
    <location>
        <begin position="28"/>
        <end position="115"/>
    </location>
</feature>
<reference evidence="3" key="1">
    <citation type="submission" date="2016-11" db="EMBL/GenBank/DDBJ databases">
        <authorList>
            <person name="Varghese N."/>
            <person name="Submissions S."/>
        </authorList>
    </citation>
    <scope>NUCLEOTIDE SEQUENCE [LARGE SCALE GENOMIC DNA]</scope>
    <source>
        <strain evidence="3">DSM 17659</strain>
    </source>
</reference>
<proteinExistence type="predicted"/>
<dbReference type="RefSeq" id="WP_139257389.1">
    <property type="nucleotide sequence ID" value="NZ_FQWF01000012.1"/>
</dbReference>
<keyword evidence="3" id="KW-1185">Reference proteome</keyword>
<feature type="signal peptide" evidence="1">
    <location>
        <begin position="1"/>
        <end position="27"/>
    </location>
</feature>
<name>A0A1M5P996_9FLAO</name>
<evidence type="ECO:0000256" key="1">
    <source>
        <dbReference type="SAM" id="SignalP"/>
    </source>
</evidence>
<evidence type="ECO:0008006" key="4">
    <source>
        <dbReference type="Google" id="ProtNLM"/>
    </source>
</evidence>
<dbReference type="OrthoDB" id="1445748at2"/>
<keyword evidence="1" id="KW-0732">Signal</keyword>
<gene>
    <name evidence="2" type="ORF">SAMN05444372_112109</name>
</gene>
<dbReference type="STRING" id="229205.SAMN05444372_112109"/>
<sequence>MKLIQNNLKLCCILLLLTFLQSCYSVRMVNTSGVPQPDPMNNVAGFYRHKAVTKIDTVIKLKTLEKEFTLLEKCGDRGFHSVEYRNTFGGLLRSVFSFGKKKTVQIKYVCLKESN</sequence>
<evidence type="ECO:0000313" key="3">
    <source>
        <dbReference type="Proteomes" id="UP000184020"/>
    </source>
</evidence>
<protein>
    <recommendedName>
        <fullName evidence="4">Lipoprotein</fullName>
    </recommendedName>
</protein>
<dbReference type="PROSITE" id="PS51257">
    <property type="entry name" value="PROKAR_LIPOPROTEIN"/>
    <property type="match status" value="1"/>
</dbReference>